<dbReference type="EMBL" id="JAAGAB010000001">
    <property type="protein sequence ID" value="NDV00240.1"/>
    <property type="molecule type" value="Genomic_DNA"/>
</dbReference>
<keyword evidence="7" id="KW-0472">Membrane</keyword>
<evidence type="ECO:0000313" key="10">
    <source>
        <dbReference type="Proteomes" id="UP000474757"/>
    </source>
</evidence>
<sequence>MTLLSVRDLSVSFTTYGRTTQVLHDVSLDVPACSQIALVGESGSGKSVTMKAIMGLLSTPPARINSGQIFYDGEDLLTMPPARRMALRGTAMSMVFQDPMSSLNPVFTIGDQLGTILKYADRRLGRQRGRAGRRARVAEVLAQVRMREPERVAGSYPMQLSGGMRQRVLIAMALLSEPTLLIADEPGTALDVTTQAQILKLLKDLVEAKDLALLMITHNLGVVRETSSYVYVMHKGRVVEEAPTERLFAAPAEQYTRDLIAAVPRLTGPALTAATGEAARQGGGAP</sequence>
<keyword evidence="5" id="KW-0547">Nucleotide-binding</keyword>
<comment type="subcellular location">
    <subcellularLocation>
        <location evidence="1">Cell inner membrane</location>
        <topology evidence="1">Peripheral membrane protein</topology>
    </subcellularLocation>
</comment>
<evidence type="ECO:0000256" key="2">
    <source>
        <dbReference type="ARBA" id="ARBA00005417"/>
    </source>
</evidence>
<feature type="domain" description="ABC transporter" evidence="8">
    <location>
        <begin position="6"/>
        <end position="260"/>
    </location>
</feature>
<evidence type="ECO:0000256" key="1">
    <source>
        <dbReference type="ARBA" id="ARBA00004417"/>
    </source>
</evidence>
<keyword evidence="10" id="KW-1185">Reference proteome</keyword>
<evidence type="ECO:0000256" key="3">
    <source>
        <dbReference type="ARBA" id="ARBA00022448"/>
    </source>
</evidence>
<dbReference type="SUPFAM" id="SSF52540">
    <property type="entry name" value="P-loop containing nucleoside triphosphate hydrolases"/>
    <property type="match status" value="1"/>
</dbReference>
<dbReference type="SMART" id="SM00382">
    <property type="entry name" value="AAA"/>
    <property type="match status" value="1"/>
</dbReference>
<dbReference type="Proteomes" id="UP000474757">
    <property type="component" value="Unassembled WGS sequence"/>
</dbReference>
<dbReference type="GO" id="GO:0055085">
    <property type="term" value="P:transmembrane transport"/>
    <property type="evidence" value="ECO:0007669"/>
    <property type="project" value="UniProtKB-ARBA"/>
</dbReference>
<keyword evidence="4" id="KW-1003">Cell membrane</keyword>
<evidence type="ECO:0000256" key="6">
    <source>
        <dbReference type="ARBA" id="ARBA00022840"/>
    </source>
</evidence>
<dbReference type="Gene3D" id="3.40.50.300">
    <property type="entry name" value="P-loop containing nucleotide triphosphate hydrolases"/>
    <property type="match status" value="1"/>
</dbReference>
<name>A0A6B2JQD5_9RHOB</name>
<organism evidence="9 10">
    <name type="scientific">Pseudoroseicyclus tamaricis</name>
    <dbReference type="NCBI Taxonomy" id="2705421"/>
    <lineage>
        <taxon>Bacteria</taxon>
        <taxon>Pseudomonadati</taxon>
        <taxon>Pseudomonadota</taxon>
        <taxon>Alphaproteobacteria</taxon>
        <taxon>Rhodobacterales</taxon>
        <taxon>Paracoccaceae</taxon>
        <taxon>Pseudoroseicyclus</taxon>
    </lineage>
</organism>
<comment type="similarity">
    <text evidence="2">Belongs to the ABC transporter superfamily.</text>
</comment>
<dbReference type="PANTHER" id="PTHR43297">
    <property type="entry name" value="OLIGOPEPTIDE TRANSPORT ATP-BINDING PROTEIN APPD"/>
    <property type="match status" value="1"/>
</dbReference>
<dbReference type="Pfam" id="PF00005">
    <property type="entry name" value="ABC_tran"/>
    <property type="match status" value="1"/>
</dbReference>
<proteinExistence type="inferred from homology"/>
<dbReference type="CDD" id="cd03257">
    <property type="entry name" value="ABC_NikE_OppD_transporters"/>
    <property type="match status" value="1"/>
</dbReference>
<reference evidence="9 10" key="1">
    <citation type="submission" date="2020-02" db="EMBL/GenBank/DDBJ databases">
        <title>Pseudoroseicyclus tamarix, sp. nov., isolated from offshore sediment of a Tamarix chinensis forest.</title>
        <authorList>
            <person name="Gai Y."/>
        </authorList>
    </citation>
    <scope>NUCLEOTIDE SEQUENCE [LARGE SCALE GENOMIC DNA]</scope>
    <source>
        <strain evidence="9 10">CLL3-39</strain>
    </source>
</reference>
<dbReference type="GO" id="GO:0016887">
    <property type="term" value="F:ATP hydrolysis activity"/>
    <property type="evidence" value="ECO:0007669"/>
    <property type="project" value="InterPro"/>
</dbReference>
<dbReference type="GO" id="GO:0005524">
    <property type="term" value="F:ATP binding"/>
    <property type="evidence" value="ECO:0007669"/>
    <property type="project" value="UniProtKB-KW"/>
</dbReference>
<dbReference type="PROSITE" id="PS00211">
    <property type="entry name" value="ABC_TRANSPORTER_1"/>
    <property type="match status" value="1"/>
</dbReference>
<dbReference type="InterPro" id="IPR003439">
    <property type="entry name" value="ABC_transporter-like_ATP-bd"/>
</dbReference>
<evidence type="ECO:0000313" key="9">
    <source>
        <dbReference type="EMBL" id="NDV00240.1"/>
    </source>
</evidence>
<evidence type="ECO:0000259" key="8">
    <source>
        <dbReference type="PROSITE" id="PS50893"/>
    </source>
</evidence>
<dbReference type="RefSeq" id="WP_163890394.1">
    <property type="nucleotide sequence ID" value="NZ_JAAFYS010000001.1"/>
</dbReference>
<dbReference type="InterPro" id="IPR017871">
    <property type="entry name" value="ABC_transporter-like_CS"/>
</dbReference>
<comment type="caution">
    <text evidence="9">The sequence shown here is derived from an EMBL/GenBank/DDBJ whole genome shotgun (WGS) entry which is preliminary data.</text>
</comment>
<gene>
    <name evidence="9" type="ORF">GZA08_04560</name>
</gene>
<dbReference type="PANTHER" id="PTHR43297:SF2">
    <property type="entry name" value="DIPEPTIDE TRANSPORT ATP-BINDING PROTEIN DPPD"/>
    <property type="match status" value="1"/>
</dbReference>
<dbReference type="GO" id="GO:0005886">
    <property type="term" value="C:plasma membrane"/>
    <property type="evidence" value="ECO:0007669"/>
    <property type="project" value="UniProtKB-SubCell"/>
</dbReference>
<evidence type="ECO:0000256" key="4">
    <source>
        <dbReference type="ARBA" id="ARBA00022475"/>
    </source>
</evidence>
<dbReference type="AlphaFoldDB" id="A0A6B2JQD5"/>
<protein>
    <submittedName>
        <fullName evidence="9">ABC transporter ATP-binding protein</fullName>
    </submittedName>
</protein>
<evidence type="ECO:0000256" key="5">
    <source>
        <dbReference type="ARBA" id="ARBA00022741"/>
    </source>
</evidence>
<dbReference type="InterPro" id="IPR027417">
    <property type="entry name" value="P-loop_NTPase"/>
</dbReference>
<dbReference type="InterPro" id="IPR003593">
    <property type="entry name" value="AAA+_ATPase"/>
</dbReference>
<dbReference type="FunFam" id="3.40.50.300:FF:000016">
    <property type="entry name" value="Oligopeptide ABC transporter ATP-binding component"/>
    <property type="match status" value="1"/>
</dbReference>
<keyword evidence="6 9" id="KW-0067">ATP-binding</keyword>
<dbReference type="InterPro" id="IPR050388">
    <property type="entry name" value="ABC_Ni/Peptide_Import"/>
</dbReference>
<dbReference type="PROSITE" id="PS50893">
    <property type="entry name" value="ABC_TRANSPORTER_2"/>
    <property type="match status" value="1"/>
</dbReference>
<accession>A0A6B2JQD5</accession>
<evidence type="ECO:0000256" key="7">
    <source>
        <dbReference type="ARBA" id="ARBA00023136"/>
    </source>
</evidence>
<keyword evidence="3" id="KW-0813">Transport</keyword>